<sequence>MEYRRASCGYVLPWQRDEGMLDDQAGIELDPVRLGMRSSMTPEEIEEQATLISRDPIGSSAPPPAESVFGARAAIFWPYPRDDASVDERERECADDPALPIPREIDELHKEGGDSHKGAEWPHTALGAGDFGGVEARSPTPAREHTPAPTGTVREQTTVSATAQQRTPAPTRMCERTSTHATEFGPSSQLHLPCHSVASSAETASIGHVECSPSAVRREDLGSSLRIRGHGSLFSIARQLVLEEGVHSGTAAVRERRAEEHGASGVDDLEGIRGMGDELAGAGRTGLSSTLHDRLGGGDGAQVEREAGVEVVQVDDGAQVEREAGLEVDDRAQVEREAGVEVVQVDDGAQVEREAGVE</sequence>
<evidence type="ECO:0000256" key="1">
    <source>
        <dbReference type="SAM" id="MobiDB-lite"/>
    </source>
</evidence>
<protein>
    <submittedName>
        <fullName evidence="2">Uncharacterized protein</fullName>
    </submittedName>
</protein>
<accession>A0A388JMF3</accession>
<proteinExistence type="predicted"/>
<dbReference type="EMBL" id="BFEA01000002">
    <property type="protein sequence ID" value="GBG58984.1"/>
    <property type="molecule type" value="Genomic_DNA"/>
</dbReference>
<dbReference type="Gramene" id="GBG58984">
    <property type="protein sequence ID" value="GBG58984"/>
    <property type="gene ID" value="CBR_g24333"/>
</dbReference>
<evidence type="ECO:0000313" key="2">
    <source>
        <dbReference type="EMBL" id="GBG58984.1"/>
    </source>
</evidence>
<reference evidence="2 3" key="1">
    <citation type="journal article" date="2018" name="Cell">
        <title>The Chara Genome: Secondary Complexity and Implications for Plant Terrestrialization.</title>
        <authorList>
            <person name="Nishiyama T."/>
            <person name="Sakayama H."/>
            <person name="Vries J.D."/>
            <person name="Buschmann H."/>
            <person name="Saint-Marcoux D."/>
            <person name="Ullrich K.K."/>
            <person name="Haas F.B."/>
            <person name="Vanderstraeten L."/>
            <person name="Becker D."/>
            <person name="Lang D."/>
            <person name="Vosolsobe S."/>
            <person name="Rombauts S."/>
            <person name="Wilhelmsson P.K.I."/>
            <person name="Janitza P."/>
            <person name="Kern R."/>
            <person name="Heyl A."/>
            <person name="Rumpler F."/>
            <person name="Villalobos L.I.A.C."/>
            <person name="Clay J.M."/>
            <person name="Skokan R."/>
            <person name="Toyoda A."/>
            <person name="Suzuki Y."/>
            <person name="Kagoshima H."/>
            <person name="Schijlen E."/>
            <person name="Tajeshwar N."/>
            <person name="Catarino B."/>
            <person name="Hetherington A.J."/>
            <person name="Saltykova A."/>
            <person name="Bonnot C."/>
            <person name="Breuninger H."/>
            <person name="Symeonidi A."/>
            <person name="Radhakrishnan G.V."/>
            <person name="Van Nieuwerburgh F."/>
            <person name="Deforce D."/>
            <person name="Chang C."/>
            <person name="Karol K.G."/>
            <person name="Hedrich R."/>
            <person name="Ulvskov P."/>
            <person name="Glockner G."/>
            <person name="Delwiche C.F."/>
            <person name="Petrasek J."/>
            <person name="Van de Peer Y."/>
            <person name="Friml J."/>
            <person name="Beilby M."/>
            <person name="Dolan L."/>
            <person name="Kohara Y."/>
            <person name="Sugano S."/>
            <person name="Fujiyama A."/>
            <person name="Delaux P.-M."/>
            <person name="Quint M."/>
            <person name="TheiBen G."/>
            <person name="Hagemann M."/>
            <person name="Harholt J."/>
            <person name="Dunand C."/>
            <person name="Zachgo S."/>
            <person name="Langdale J."/>
            <person name="Maumus F."/>
            <person name="Straeten D.V.D."/>
            <person name="Gould S.B."/>
            <person name="Rensing S.A."/>
        </authorList>
    </citation>
    <scope>NUCLEOTIDE SEQUENCE [LARGE SCALE GENOMIC DNA]</scope>
    <source>
        <strain evidence="2 3">S276</strain>
    </source>
</reference>
<comment type="caution">
    <text evidence="2">The sequence shown here is derived from an EMBL/GenBank/DDBJ whole genome shotgun (WGS) entry which is preliminary data.</text>
</comment>
<feature type="compositionally biased region" description="Basic and acidic residues" evidence="1">
    <location>
        <begin position="108"/>
        <end position="120"/>
    </location>
</feature>
<keyword evidence="3" id="KW-1185">Reference proteome</keyword>
<organism evidence="2 3">
    <name type="scientific">Chara braunii</name>
    <name type="common">Braun's stonewort</name>
    <dbReference type="NCBI Taxonomy" id="69332"/>
    <lineage>
        <taxon>Eukaryota</taxon>
        <taxon>Viridiplantae</taxon>
        <taxon>Streptophyta</taxon>
        <taxon>Charophyceae</taxon>
        <taxon>Charales</taxon>
        <taxon>Characeae</taxon>
        <taxon>Chara</taxon>
    </lineage>
</organism>
<feature type="region of interest" description="Disordered" evidence="1">
    <location>
        <begin position="108"/>
        <end position="173"/>
    </location>
</feature>
<gene>
    <name evidence="2" type="ORF">CBR_g24333</name>
</gene>
<feature type="compositionally biased region" description="Polar residues" evidence="1">
    <location>
        <begin position="153"/>
        <end position="168"/>
    </location>
</feature>
<name>A0A388JMF3_CHABU</name>
<dbReference type="Proteomes" id="UP000265515">
    <property type="component" value="Unassembled WGS sequence"/>
</dbReference>
<dbReference type="AlphaFoldDB" id="A0A388JMF3"/>
<evidence type="ECO:0000313" key="3">
    <source>
        <dbReference type="Proteomes" id="UP000265515"/>
    </source>
</evidence>